<evidence type="ECO:0000256" key="3">
    <source>
        <dbReference type="ARBA" id="ARBA00023180"/>
    </source>
</evidence>
<dbReference type="GO" id="GO:0004185">
    <property type="term" value="F:serine-type carboxypeptidase activity"/>
    <property type="evidence" value="ECO:0007669"/>
    <property type="project" value="UniProtKB-UniRule"/>
</dbReference>
<dbReference type="GO" id="GO:0000324">
    <property type="term" value="C:fungal-type vacuole"/>
    <property type="evidence" value="ECO:0007669"/>
    <property type="project" value="TreeGrafter"/>
</dbReference>
<name>A0A397I9B3_9GLOM</name>
<dbReference type="PANTHER" id="PTHR11802">
    <property type="entry name" value="SERINE PROTEASE FAMILY S10 SERINE CARBOXYPEPTIDASE"/>
    <property type="match status" value="1"/>
</dbReference>
<dbReference type="PROSITE" id="PS00131">
    <property type="entry name" value="CARBOXYPEPT_SER_SER"/>
    <property type="match status" value="1"/>
</dbReference>
<sequence>MKFLLLFDYFILSSILSRFAIIWSINAILFGTIDTIEAKKCQTKKDIVSSNLCDPLVKQYSGYITTSDNAHYFFWFFESRNNPESSPLTLYLNGGPGCSSMIGLFQELGPCQAVPNGKKVCSRSESWNEVSNLLFVDQPIGAGFSYGNRFLSTTEEAAEVLYEFLQLWFNRFPKYSRLDFHLFGESYAGHYIPATADLILKNNILKKKKKLNNTISINLKSIGIGNGLISPAIQYDSMTHYCEHNDYGHLLSPDIISIMKSNFPTCKKLIQKCAETSSPKDCGKAGDYFGTNYYSYFLDNSGLNPFDVRYPNTTTYTYPSPNYINYLKEPNVLKEIGAQTNYTECSEKANYPFIMEKADDMRDFLPVLSSIVNRGIRTLLFFGDADFGCNWMGGHNVSKAIKWKYQKQFNRAPFKEWYLGESESKGKIQTYCDLTFISVYEAGHEVPFYQPKASLEMFRRWINEEVID</sequence>
<dbReference type="Gene3D" id="1.10.287.410">
    <property type="match status" value="1"/>
</dbReference>
<dbReference type="Pfam" id="PF00450">
    <property type="entry name" value="Peptidase_S10"/>
    <property type="match status" value="1"/>
</dbReference>
<keyword evidence="2 4" id="KW-0121">Carboxypeptidase</keyword>
<dbReference type="STRING" id="1348612.A0A397I9B3"/>
<dbReference type="InterPro" id="IPR029058">
    <property type="entry name" value="AB_hydrolase_fold"/>
</dbReference>
<evidence type="ECO:0000313" key="6">
    <source>
        <dbReference type="Proteomes" id="UP000266861"/>
    </source>
</evidence>
<accession>A0A397I9B3</accession>
<evidence type="ECO:0000256" key="1">
    <source>
        <dbReference type="ARBA" id="ARBA00009431"/>
    </source>
</evidence>
<reference evidence="5 6" key="1">
    <citation type="submission" date="2018-08" db="EMBL/GenBank/DDBJ databases">
        <title>Genome and evolution of the arbuscular mycorrhizal fungus Diversispora epigaea (formerly Glomus versiforme) and its bacterial endosymbionts.</title>
        <authorList>
            <person name="Sun X."/>
            <person name="Fei Z."/>
            <person name="Harrison M."/>
        </authorList>
    </citation>
    <scope>NUCLEOTIDE SEQUENCE [LARGE SCALE GENOMIC DNA]</scope>
    <source>
        <strain evidence="5 6">IT104</strain>
    </source>
</reference>
<keyword evidence="3" id="KW-0325">Glycoprotein</keyword>
<dbReference type="PANTHER" id="PTHR11802:SF64">
    <property type="entry name" value="CARBOXYPEPTIDASE"/>
    <property type="match status" value="1"/>
</dbReference>
<dbReference type="EMBL" id="PQFF01000242">
    <property type="protein sequence ID" value="RHZ70858.1"/>
    <property type="molecule type" value="Genomic_DNA"/>
</dbReference>
<organism evidence="5 6">
    <name type="scientific">Diversispora epigaea</name>
    <dbReference type="NCBI Taxonomy" id="1348612"/>
    <lineage>
        <taxon>Eukaryota</taxon>
        <taxon>Fungi</taxon>
        <taxon>Fungi incertae sedis</taxon>
        <taxon>Mucoromycota</taxon>
        <taxon>Glomeromycotina</taxon>
        <taxon>Glomeromycetes</taxon>
        <taxon>Diversisporales</taxon>
        <taxon>Diversisporaceae</taxon>
        <taxon>Diversispora</taxon>
    </lineage>
</organism>
<evidence type="ECO:0000313" key="5">
    <source>
        <dbReference type="EMBL" id="RHZ70858.1"/>
    </source>
</evidence>
<comment type="caution">
    <text evidence="5">The sequence shown here is derived from an EMBL/GenBank/DDBJ whole genome shotgun (WGS) entry which is preliminary data.</text>
</comment>
<protein>
    <recommendedName>
        <fullName evidence="4">Carboxypeptidase</fullName>
        <ecNumber evidence="4">3.4.16.-</ecNumber>
    </recommendedName>
</protein>
<dbReference type="InterPro" id="IPR018202">
    <property type="entry name" value="Ser_caboxypep_ser_AS"/>
</dbReference>
<dbReference type="SUPFAM" id="SSF53474">
    <property type="entry name" value="alpha/beta-Hydrolases"/>
    <property type="match status" value="1"/>
</dbReference>
<keyword evidence="6" id="KW-1185">Reference proteome</keyword>
<comment type="similarity">
    <text evidence="1 4">Belongs to the peptidase S10 family.</text>
</comment>
<keyword evidence="4" id="KW-0378">Hydrolase</keyword>
<proteinExistence type="inferred from homology"/>
<dbReference type="AlphaFoldDB" id="A0A397I9B3"/>
<dbReference type="GO" id="GO:0006508">
    <property type="term" value="P:proteolysis"/>
    <property type="evidence" value="ECO:0007669"/>
    <property type="project" value="UniProtKB-KW"/>
</dbReference>
<dbReference type="OrthoDB" id="443318at2759"/>
<evidence type="ECO:0000256" key="4">
    <source>
        <dbReference type="RuleBase" id="RU361156"/>
    </source>
</evidence>
<dbReference type="InterPro" id="IPR001563">
    <property type="entry name" value="Peptidase_S10"/>
</dbReference>
<dbReference type="PRINTS" id="PR00724">
    <property type="entry name" value="CRBOXYPTASEC"/>
</dbReference>
<dbReference type="Gene3D" id="3.40.50.1820">
    <property type="entry name" value="alpha/beta hydrolase"/>
    <property type="match status" value="1"/>
</dbReference>
<dbReference type="Proteomes" id="UP000266861">
    <property type="component" value="Unassembled WGS sequence"/>
</dbReference>
<dbReference type="EC" id="3.4.16.-" evidence="4"/>
<gene>
    <name evidence="5" type="ORF">Glove_265g29</name>
</gene>
<keyword evidence="4" id="KW-0645">Protease</keyword>
<evidence type="ECO:0000256" key="2">
    <source>
        <dbReference type="ARBA" id="ARBA00022645"/>
    </source>
</evidence>